<feature type="compositionally biased region" description="Low complexity" evidence="1">
    <location>
        <begin position="374"/>
        <end position="395"/>
    </location>
</feature>
<gene>
    <name evidence="2" type="ORF">V865_003986</name>
</gene>
<feature type="compositionally biased region" description="Polar residues" evidence="1">
    <location>
        <begin position="590"/>
        <end position="600"/>
    </location>
</feature>
<name>A0AAX4KJJ4_9TREE</name>
<feature type="compositionally biased region" description="Low complexity" evidence="1">
    <location>
        <begin position="321"/>
        <end position="334"/>
    </location>
</feature>
<evidence type="ECO:0000313" key="2">
    <source>
        <dbReference type="EMBL" id="WWD05902.1"/>
    </source>
</evidence>
<dbReference type="Proteomes" id="UP001358614">
    <property type="component" value="Chromosome 1"/>
</dbReference>
<feature type="compositionally biased region" description="Basic and acidic residues" evidence="1">
    <location>
        <begin position="453"/>
        <end position="468"/>
    </location>
</feature>
<feature type="compositionally biased region" description="Pro residues" evidence="1">
    <location>
        <begin position="624"/>
        <end position="633"/>
    </location>
</feature>
<feature type="compositionally biased region" description="Pro residues" evidence="1">
    <location>
        <begin position="116"/>
        <end position="131"/>
    </location>
</feature>
<feature type="compositionally biased region" description="Low complexity" evidence="1">
    <location>
        <begin position="99"/>
        <end position="115"/>
    </location>
</feature>
<reference evidence="2 3" key="1">
    <citation type="submission" date="2024-01" db="EMBL/GenBank/DDBJ databases">
        <title>Comparative genomics of Cryptococcus and Kwoniella reveals pathogenesis evolution and contrasting modes of karyotype evolution via chromosome fusion or intercentromeric recombination.</title>
        <authorList>
            <person name="Coelho M.A."/>
            <person name="David-Palma M."/>
            <person name="Shea T."/>
            <person name="Bowers K."/>
            <person name="McGinley-Smith S."/>
            <person name="Mohammad A.W."/>
            <person name="Gnirke A."/>
            <person name="Yurkov A.M."/>
            <person name="Nowrousian M."/>
            <person name="Sun S."/>
            <person name="Cuomo C.A."/>
            <person name="Heitman J."/>
        </authorList>
    </citation>
    <scope>NUCLEOTIDE SEQUENCE [LARGE SCALE GENOMIC DNA]</scope>
    <source>
        <strain evidence="2 3">PYCC6329</strain>
    </source>
</reference>
<feature type="region of interest" description="Disordered" evidence="1">
    <location>
        <begin position="831"/>
        <end position="924"/>
    </location>
</feature>
<accession>A0AAX4KJJ4</accession>
<feature type="compositionally biased region" description="Low complexity" evidence="1">
    <location>
        <begin position="612"/>
        <end position="623"/>
    </location>
</feature>
<organism evidence="2 3">
    <name type="scientific">Kwoniella europaea PYCC6329</name>
    <dbReference type="NCBI Taxonomy" id="1423913"/>
    <lineage>
        <taxon>Eukaryota</taxon>
        <taxon>Fungi</taxon>
        <taxon>Dikarya</taxon>
        <taxon>Basidiomycota</taxon>
        <taxon>Agaricomycotina</taxon>
        <taxon>Tremellomycetes</taxon>
        <taxon>Tremellales</taxon>
        <taxon>Cryptococcaceae</taxon>
        <taxon>Kwoniella</taxon>
    </lineage>
</organism>
<feature type="compositionally biased region" description="Polar residues" evidence="1">
    <location>
        <begin position="832"/>
        <end position="848"/>
    </location>
</feature>
<proteinExistence type="predicted"/>
<feature type="compositionally biased region" description="Basic and acidic residues" evidence="1">
    <location>
        <begin position="156"/>
        <end position="167"/>
    </location>
</feature>
<dbReference type="RefSeq" id="XP_066083869.1">
    <property type="nucleotide sequence ID" value="XM_066227772.1"/>
</dbReference>
<dbReference type="AlphaFoldDB" id="A0AAX4KJJ4"/>
<feature type="region of interest" description="Disordered" evidence="1">
    <location>
        <begin position="590"/>
        <end position="633"/>
    </location>
</feature>
<sequence>MVALSKHPIRALSPITELTTPTSLRTLRLPLDEGDYQSERNPLSHHDPDEEEDDASVYSQLSAETVRNHSQPQQLSTPTRQRTLSLPVTPTPPPRSPHRLNWNTSNSSINNNSVPFPQPHPAPGGLPPPPRAQVSTKPKLIRRVTPPSASPLLKGSDNENAARRDVIESNMAGVGAGRSLSQEGRARPNGVVDGGSPKRNSPNTHSHLDLHNVPLLDFPSTSQQPPTPPRSRPNSLKKRPKSYHGSKPNSIRSRPNSFHGSPSKGNSTTSLVTPALGLDPTTTPMHVQAEVLVVNPPESGHTSKQSARPTLVTHQSESSLPSRAKSTRSTTPTKKSPRRRRVSSIFSSIFGTNEDKDKEHVTRKLSRNSRKTNGSGISSRGPSPSLSSSILSDSPVQEDPIGPIQSAIRTSGTFGIRDDGSELSASAPGHISSPPRHTFDRTGSASTPETEEGEHAIGTKGTESRETSGDSGQGSHSTASEHRTPPHSKVTPIAIVGLLPPNGPHHLHPDPQSSPELSPHGPSLCRSLSLSLNGSAPSRSNSTSSDYHRANILLNQGRFVYTPTSIDMHHSSSSHLPLSGIPENMVDESIQTSLQSSPAKSTRSRPLPRPPSTTTSPMATPRPTFLPPLPPSTAPTTELPLLIASHLLSTHAAALLRHSSGMKEVSETMHKMARESLDWGGVLMGMAQRNESVDGLPKISENQPQHAGGYEGIPLPKPAAAFDRPDLPRSATYMNYGHSHAAPTPTQDPIQQAYNALNGDTPTLRNIPPRIHVDNTQPPKPEVRKRKGESLPADLLKEAQRLGDEGWTNLHKAEEAWSEAMRGLAEIIKSQAADQSNQPDQIQGNGESTGYGADIASTVPTIGGYPPSPSSDHVNPRYSMPTPLSPVPTALSYPLGSPNTVHRHTSMSFLPDDGDMRSPVPLTP</sequence>
<evidence type="ECO:0000313" key="3">
    <source>
        <dbReference type="Proteomes" id="UP001358614"/>
    </source>
</evidence>
<feature type="compositionally biased region" description="Polar residues" evidence="1">
    <location>
        <begin position="526"/>
        <end position="545"/>
    </location>
</feature>
<dbReference type="KEGG" id="ker:91102788"/>
<feature type="region of interest" description="Disordered" evidence="1">
    <location>
        <begin position="297"/>
        <end position="547"/>
    </location>
</feature>
<dbReference type="EMBL" id="CP144089">
    <property type="protein sequence ID" value="WWD05902.1"/>
    <property type="molecule type" value="Genomic_DNA"/>
</dbReference>
<protein>
    <submittedName>
        <fullName evidence="2">Uncharacterized protein</fullName>
    </submittedName>
</protein>
<dbReference type="GeneID" id="91102788"/>
<keyword evidence="3" id="KW-1185">Reference proteome</keyword>
<feature type="region of interest" description="Disordered" evidence="1">
    <location>
        <begin position="761"/>
        <end position="788"/>
    </location>
</feature>
<feature type="compositionally biased region" description="Polar residues" evidence="1">
    <location>
        <begin position="469"/>
        <end position="478"/>
    </location>
</feature>
<feature type="compositionally biased region" description="Polar residues" evidence="1">
    <location>
        <begin position="247"/>
        <end position="272"/>
    </location>
</feature>
<feature type="region of interest" description="Disordered" evidence="1">
    <location>
        <begin position="24"/>
        <end position="282"/>
    </location>
</feature>
<evidence type="ECO:0000256" key="1">
    <source>
        <dbReference type="SAM" id="MobiDB-lite"/>
    </source>
</evidence>
<feature type="compositionally biased region" description="Polar residues" evidence="1">
    <location>
        <begin position="57"/>
        <end position="81"/>
    </location>
</feature>
<feature type="compositionally biased region" description="Basic and acidic residues" evidence="1">
    <location>
        <begin position="353"/>
        <end position="362"/>
    </location>
</feature>
<feature type="compositionally biased region" description="Basic residues" evidence="1">
    <location>
        <begin position="235"/>
        <end position="244"/>
    </location>
</feature>
<feature type="compositionally biased region" description="Polar residues" evidence="1">
    <location>
        <begin position="300"/>
        <end position="320"/>
    </location>
</feature>